<evidence type="ECO:0000313" key="2">
    <source>
        <dbReference type="EMBL" id="KAL3398918.1"/>
    </source>
</evidence>
<evidence type="ECO:0000256" key="1">
    <source>
        <dbReference type="SAM" id="MobiDB-lite"/>
    </source>
</evidence>
<proteinExistence type="predicted"/>
<dbReference type="AlphaFoldDB" id="A0ABD2X0S9"/>
<name>A0ABD2X0S9_9HYME</name>
<keyword evidence="3" id="KW-1185">Reference proteome</keyword>
<protein>
    <submittedName>
        <fullName evidence="2">Uncharacterized protein</fullName>
    </submittedName>
</protein>
<comment type="caution">
    <text evidence="2">The sequence shown here is derived from an EMBL/GenBank/DDBJ whole genome shotgun (WGS) entry which is preliminary data.</text>
</comment>
<organism evidence="2 3">
    <name type="scientific">Trichogramma kaykai</name>
    <dbReference type="NCBI Taxonomy" id="54128"/>
    <lineage>
        <taxon>Eukaryota</taxon>
        <taxon>Metazoa</taxon>
        <taxon>Ecdysozoa</taxon>
        <taxon>Arthropoda</taxon>
        <taxon>Hexapoda</taxon>
        <taxon>Insecta</taxon>
        <taxon>Pterygota</taxon>
        <taxon>Neoptera</taxon>
        <taxon>Endopterygota</taxon>
        <taxon>Hymenoptera</taxon>
        <taxon>Apocrita</taxon>
        <taxon>Proctotrupomorpha</taxon>
        <taxon>Chalcidoidea</taxon>
        <taxon>Trichogrammatidae</taxon>
        <taxon>Trichogramma</taxon>
    </lineage>
</organism>
<dbReference type="EMBL" id="JBJJXI010000059">
    <property type="protein sequence ID" value="KAL3398918.1"/>
    <property type="molecule type" value="Genomic_DNA"/>
</dbReference>
<sequence>MQMPRARLRGAEPSRHSDIGHVTQSGTELSPPLVQCPCNRRIPVRALSCSRILATISTEESQPIGSQVRAMSDNTVRRVAGDVRGHSLIHLQGHGLWRSVREILKNSSGQCSPFCQPHTSQREQCD</sequence>
<feature type="compositionally biased region" description="Basic and acidic residues" evidence="1">
    <location>
        <begin position="9"/>
        <end position="19"/>
    </location>
</feature>
<dbReference type="Proteomes" id="UP001627154">
    <property type="component" value="Unassembled WGS sequence"/>
</dbReference>
<reference evidence="2 3" key="1">
    <citation type="journal article" date="2024" name="bioRxiv">
        <title>A reference genome for Trichogramma kaykai: A tiny desert-dwelling parasitoid wasp with competing sex-ratio distorters.</title>
        <authorList>
            <person name="Culotta J."/>
            <person name="Lindsey A.R."/>
        </authorList>
    </citation>
    <scope>NUCLEOTIDE SEQUENCE [LARGE SCALE GENOMIC DNA]</scope>
    <source>
        <strain evidence="2 3">KSX58</strain>
    </source>
</reference>
<evidence type="ECO:0000313" key="3">
    <source>
        <dbReference type="Proteomes" id="UP001627154"/>
    </source>
</evidence>
<gene>
    <name evidence="2" type="ORF">TKK_008011</name>
</gene>
<accession>A0ABD2X0S9</accession>
<feature type="region of interest" description="Disordered" evidence="1">
    <location>
        <begin position="1"/>
        <end position="30"/>
    </location>
</feature>